<sequence length="62" mass="7107">MAMMLMTFDEGKQPGEGYTKDQKDLIAKLQESTDSEKKKLLLYLQRRNELIVKIANGDRACT</sequence>
<accession>A0A2K3JZ21</accession>
<reference evidence="1 2" key="2">
    <citation type="journal article" date="2017" name="Front. Plant Sci.">
        <title>Gene Classification and Mining of Molecular Markers Useful in Red Clover (Trifolium pratense) Breeding.</title>
        <authorList>
            <person name="Istvanek J."/>
            <person name="Dluhosova J."/>
            <person name="Dluhos P."/>
            <person name="Patkova L."/>
            <person name="Nedelnik J."/>
            <person name="Repkova J."/>
        </authorList>
    </citation>
    <scope>NUCLEOTIDE SEQUENCE [LARGE SCALE GENOMIC DNA]</scope>
    <source>
        <strain evidence="2">cv. Tatra</strain>
        <tissue evidence="1">Young leaves</tissue>
    </source>
</reference>
<dbReference type="EMBL" id="ASHM01131538">
    <property type="protein sequence ID" value="PNX59313.1"/>
    <property type="molecule type" value="Genomic_DNA"/>
</dbReference>
<evidence type="ECO:0000313" key="1">
    <source>
        <dbReference type="EMBL" id="PNX59313.1"/>
    </source>
</evidence>
<protein>
    <submittedName>
        <fullName evidence="1">Uncharacterized protein</fullName>
    </submittedName>
</protein>
<dbReference type="Proteomes" id="UP000236291">
    <property type="component" value="Unassembled WGS sequence"/>
</dbReference>
<reference evidence="1 2" key="1">
    <citation type="journal article" date="2014" name="Am. J. Bot.">
        <title>Genome assembly and annotation for red clover (Trifolium pratense; Fabaceae).</title>
        <authorList>
            <person name="Istvanek J."/>
            <person name="Jaros M."/>
            <person name="Krenek A."/>
            <person name="Repkova J."/>
        </authorList>
    </citation>
    <scope>NUCLEOTIDE SEQUENCE [LARGE SCALE GENOMIC DNA]</scope>
    <source>
        <strain evidence="2">cv. Tatra</strain>
        <tissue evidence="1">Young leaves</tissue>
    </source>
</reference>
<name>A0A2K3JZ21_TRIPR</name>
<proteinExistence type="predicted"/>
<evidence type="ECO:0000313" key="2">
    <source>
        <dbReference type="Proteomes" id="UP000236291"/>
    </source>
</evidence>
<gene>
    <name evidence="1" type="ORF">L195_g059628</name>
</gene>
<dbReference type="AlphaFoldDB" id="A0A2K3JZ21"/>
<comment type="caution">
    <text evidence="1">The sequence shown here is derived from an EMBL/GenBank/DDBJ whole genome shotgun (WGS) entry which is preliminary data.</text>
</comment>
<organism evidence="1 2">
    <name type="scientific">Trifolium pratense</name>
    <name type="common">Red clover</name>
    <dbReference type="NCBI Taxonomy" id="57577"/>
    <lineage>
        <taxon>Eukaryota</taxon>
        <taxon>Viridiplantae</taxon>
        <taxon>Streptophyta</taxon>
        <taxon>Embryophyta</taxon>
        <taxon>Tracheophyta</taxon>
        <taxon>Spermatophyta</taxon>
        <taxon>Magnoliopsida</taxon>
        <taxon>eudicotyledons</taxon>
        <taxon>Gunneridae</taxon>
        <taxon>Pentapetalae</taxon>
        <taxon>rosids</taxon>
        <taxon>fabids</taxon>
        <taxon>Fabales</taxon>
        <taxon>Fabaceae</taxon>
        <taxon>Papilionoideae</taxon>
        <taxon>50 kb inversion clade</taxon>
        <taxon>NPAAA clade</taxon>
        <taxon>Hologalegina</taxon>
        <taxon>IRL clade</taxon>
        <taxon>Trifolieae</taxon>
        <taxon>Trifolium</taxon>
    </lineage>
</organism>